<dbReference type="EMBL" id="MLYV02001124">
    <property type="protein sequence ID" value="PSR72942.1"/>
    <property type="molecule type" value="Genomic_DNA"/>
</dbReference>
<keyword evidence="3" id="KW-1185">Reference proteome</keyword>
<feature type="compositionally biased region" description="Low complexity" evidence="1">
    <location>
        <begin position="68"/>
        <end position="78"/>
    </location>
</feature>
<evidence type="ECO:0000313" key="3">
    <source>
        <dbReference type="Proteomes" id="UP000186601"/>
    </source>
</evidence>
<organism evidence="2 3">
    <name type="scientific">Hermanssonia centrifuga</name>
    <dbReference type="NCBI Taxonomy" id="98765"/>
    <lineage>
        <taxon>Eukaryota</taxon>
        <taxon>Fungi</taxon>
        <taxon>Dikarya</taxon>
        <taxon>Basidiomycota</taxon>
        <taxon>Agaricomycotina</taxon>
        <taxon>Agaricomycetes</taxon>
        <taxon>Polyporales</taxon>
        <taxon>Meruliaceae</taxon>
        <taxon>Hermanssonia</taxon>
    </lineage>
</organism>
<accession>A0A2R6NLQ4</accession>
<comment type="caution">
    <text evidence="2">The sequence shown here is derived from an EMBL/GenBank/DDBJ whole genome shotgun (WGS) entry which is preliminary data.</text>
</comment>
<feature type="region of interest" description="Disordered" evidence="1">
    <location>
        <begin position="131"/>
        <end position="153"/>
    </location>
</feature>
<feature type="region of interest" description="Disordered" evidence="1">
    <location>
        <begin position="1"/>
        <end position="79"/>
    </location>
</feature>
<reference evidence="2 3" key="1">
    <citation type="submission" date="2018-02" db="EMBL/GenBank/DDBJ databases">
        <title>Genome sequence of the basidiomycete white-rot fungus Phlebia centrifuga.</title>
        <authorList>
            <person name="Granchi Z."/>
            <person name="Peng M."/>
            <person name="de Vries R.P."/>
            <person name="Hilden K."/>
            <person name="Makela M.R."/>
            <person name="Grigoriev I."/>
            <person name="Riley R."/>
        </authorList>
    </citation>
    <scope>NUCLEOTIDE SEQUENCE [LARGE SCALE GENOMIC DNA]</scope>
    <source>
        <strain evidence="2 3">FBCC195</strain>
    </source>
</reference>
<evidence type="ECO:0000256" key="1">
    <source>
        <dbReference type="SAM" id="MobiDB-lite"/>
    </source>
</evidence>
<name>A0A2R6NLQ4_9APHY</name>
<sequence>MRAEIERLLSHPDFAGLSQRPKTPVKYHKQDDYTGAESFRSPSYNEDFSSPSVSSPLRRRNTSILVPSPRSSFASSSSHAELMNNATRNFRKDGEEHAFSGLRCVNDVSSPPELGRFRRYSPLFEPVNFSPNEPSSPYAVDGASSVPESETGSSYQEVLDQAHFCFGSSDDTAYSSQTNYQACYSGGDDNSGVETKFSFLDATSLSGGGGRHVLYNKVEEDQQNTAAFGSSHFYTPAGRSSTPFDHTQLSSGFSGSTFGSSSPSPSFCSRTRHDSTFLGYHSATSALEYENKCTESAQDSSIQETLFDAVNGQLFEDSDPWTAIKLRLNLLPSLDGSTIQSSDGSDHSDVLWELALANDRSGVGYIATSTFRDTSTPNVAEHTTITRRDSGPLEDVIHDTIQHFQLPSEPTSAPLCGKIPSSPLSGEPLQPHSRPVSLYGSRSINSFQMENHDNVEATQPRSKPQMQLPAPVPVVRSPIFTHQTEATVGSCQPCEQPELGPPSASQEPTGSSIAGPSLFGDYTELDEEV</sequence>
<dbReference type="AlphaFoldDB" id="A0A2R6NLQ4"/>
<proteinExistence type="predicted"/>
<feature type="region of interest" description="Disordered" evidence="1">
    <location>
        <begin position="488"/>
        <end position="529"/>
    </location>
</feature>
<evidence type="ECO:0000313" key="2">
    <source>
        <dbReference type="EMBL" id="PSR72942.1"/>
    </source>
</evidence>
<protein>
    <submittedName>
        <fullName evidence="2">Uncharacterized protein</fullName>
    </submittedName>
</protein>
<dbReference type="Proteomes" id="UP000186601">
    <property type="component" value="Unassembled WGS sequence"/>
</dbReference>
<feature type="compositionally biased region" description="Basic and acidic residues" evidence="1">
    <location>
        <begin position="1"/>
        <end position="10"/>
    </location>
</feature>
<feature type="compositionally biased region" description="Polar residues" evidence="1">
    <location>
        <begin position="503"/>
        <end position="514"/>
    </location>
</feature>
<gene>
    <name evidence="2" type="ORF">PHLCEN_2v11179</name>
</gene>
<dbReference type="OrthoDB" id="3260134at2759"/>